<proteinExistence type="predicted"/>
<evidence type="ECO:0000313" key="1">
    <source>
        <dbReference type="EMBL" id="KAI4353262.1"/>
    </source>
</evidence>
<protein>
    <submittedName>
        <fullName evidence="1">Uncharacterized protein</fullName>
    </submittedName>
</protein>
<keyword evidence="2" id="KW-1185">Reference proteome</keyword>
<evidence type="ECO:0000313" key="2">
    <source>
        <dbReference type="Proteomes" id="UP000828941"/>
    </source>
</evidence>
<dbReference type="EMBL" id="CM039427">
    <property type="protein sequence ID" value="KAI4353262.1"/>
    <property type="molecule type" value="Genomic_DNA"/>
</dbReference>
<comment type="caution">
    <text evidence="1">The sequence shown here is derived from an EMBL/GenBank/DDBJ whole genome shotgun (WGS) entry which is preliminary data.</text>
</comment>
<dbReference type="Proteomes" id="UP000828941">
    <property type="component" value="Chromosome 2"/>
</dbReference>
<sequence length="461" mass="52652">MNFRFSSKPQRSRACSYLYLNALPGKRYGAKATEAYTDRFNVIVFSTGSYTMGLILLWVTEWSREEFYMFYVAILLLAIGKSVRGSILESFLRFQLRERKDAMEITNAAENEVNDGIRRQREVGPKIWWCSAWISGQLIALFANPNAILLVTFKISALVMVGAYFAFYSGFFCYDKEKPTKKSLANILRDLKAAMSNKFLFWVAFFPYSLVWATTNTLFVAQTVHTNMHIGNTSLVPATFLFVLKSIISDIVEFFFWLRRDTSKGIPLVRIGAGMVFAVFSCVAARQVEPHRRISTSSISLPRLAPQYVLLGFMEGFYGGGLEMFFHVRLPKYMKNFARPFSQLVLCIGPFSSIFLMLIINGSFDHDINNFYFGRYFLMLAILCSLMFCLYLACWMCCDNSETCSETEESYAMEAGIETGQGTQVVMHGNQAEEELIPKDMKSVVEFLKDKVDELKERGDE</sequence>
<gene>
    <name evidence="1" type="ORF">L6164_002225</name>
</gene>
<organism evidence="1 2">
    <name type="scientific">Bauhinia variegata</name>
    <name type="common">Purple orchid tree</name>
    <name type="synonym">Phanera variegata</name>
    <dbReference type="NCBI Taxonomy" id="167791"/>
    <lineage>
        <taxon>Eukaryota</taxon>
        <taxon>Viridiplantae</taxon>
        <taxon>Streptophyta</taxon>
        <taxon>Embryophyta</taxon>
        <taxon>Tracheophyta</taxon>
        <taxon>Spermatophyta</taxon>
        <taxon>Magnoliopsida</taxon>
        <taxon>eudicotyledons</taxon>
        <taxon>Gunneridae</taxon>
        <taxon>Pentapetalae</taxon>
        <taxon>rosids</taxon>
        <taxon>fabids</taxon>
        <taxon>Fabales</taxon>
        <taxon>Fabaceae</taxon>
        <taxon>Cercidoideae</taxon>
        <taxon>Cercideae</taxon>
        <taxon>Bauhiniinae</taxon>
        <taxon>Bauhinia</taxon>
    </lineage>
</organism>
<name>A0ACB9PX08_BAUVA</name>
<reference evidence="1 2" key="1">
    <citation type="journal article" date="2022" name="DNA Res.">
        <title>Chromosomal-level genome assembly of the orchid tree Bauhinia variegata (Leguminosae; Cercidoideae) supports the allotetraploid origin hypothesis of Bauhinia.</title>
        <authorList>
            <person name="Zhong Y."/>
            <person name="Chen Y."/>
            <person name="Zheng D."/>
            <person name="Pang J."/>
            <person name="Liu Y."/>
            <person name="Luo S."/>
            <person name="Meng S."/>
            <person name="Qian L."/>
            <person name="Wei D."/>
            <person name="Dai S."/>
            <person name="Zhou R."/>
        </authorList>
    </citation>
    <scope>NUCLEOTIDE SEQUENCE [LARGE SCALE GENOMIC DNA]</scope>
    <source>
        <strain evidence="1">BV-YZ2020</strain>
    </source>
</reference>
<accession>A0ACB9PX08</accession>